<gene>
    <name evidence="3" type="ORF">FFLO_01201</name>
</gene>
<dbReference type="Proteomes" id="UP000812966">
    <property type="component" value="Unassembled WGS sequence"/>
</dbReference>
<accession>A0A8K0JQH6</accession>
<keyword evidence="4" id="KW-1185">Reference proteome</keyword>
<organism evidence="3 4">
    <name type="scientific">Filobasidium floriforme</name>
    <dbReference type="NCBI Taxonomy" id="5210"/>
    <lineage>
        <taxon>Eukaryota</taxon>
        <taxon>Fungi</taxon>
        <taxon>Dikarya</taxon>
        <taxon>Basidiomycota</taxon>
        <taxon>Agaricomycotina</taxon>
        <taxon>Tremellomycetes</taxon>
        <taxon>Filobasidiales</taxon>
        <taxon>Filobasidiaceae</taxon>
        <taxon>Filobasidium</taxon>
    </lineage>
</organism>
<evidence type="ECO:0000313" key="3">
    <source>
        <dbReference type="EMBL" id="KAG7567075.1"/>
    </source>
</evidence>
<protein>
    <recommendedName>
        <fullName evidence="2">DUF7721 domain-containing protein</fullName>
    </recommendedName>
</protein>
<feature type="region of interest" description="Disordered" evidence="1">
    <location>
        <begin position="15"/>
        <end position="50"/>
    </location>
</feature>
<evidence type="ECO:0000256" key="1">
    <source>
        <dbReference type="SAM" id="MobiDB-lite"/>
    </source>
</evidence>
<evidence type="ECO:0000259" key="2">
    <source>
        <dbReference type="Pfam" id="PF24845"/>
    </source>
</evidence>
<name>A0A8K0JQH6_9TREE</name>
<comment type="caution">
    <text evidence="3">The sequence shown here is derived from an EMBL/GenBank/DDBJ whole genome shotgun (WGS) entry which is preliminary data.</text>
</comment>
<dbReference type="InterPro" id="IPR056138">
    <property type="entry name" value="DUF7721"/>
</dbReference>
<evidence type="ECO:0000313" key="4">
    <source>
        <dbReference type="Proteomes" id="UP000812966"/>
    </source>
</evidence>
<dbReference type="EMBL" id="JABELV010000016">
    <property type="protein sequence ID" value="KAG7567075.1"/>
    <property type="molecule type" value="Genomic_DNA"/>
</dbReference>
<reference evidence="3" key="1">
    <citation type="submission" date="2020-04" db="EMBL/GenBank/DDBJ databases">
        <title>Analysis of mating type loci in Filobasidium floriforme.</title>
        <authorList>
            <person name="Nowrousian M."/>
        </authorList>
    </citation>
    <scope>NUCLEOTIDE SEQUENCE</scope>
    <source>
        <strain evidence="3">CBS 6242</strain>
    </source>
</reference>
<sequence>MDQFVNLAKQFAGGNNNEQQHQQQGQNFGNQGGPQFNAPHGSGGSSGGFGDILSMFNQGSAVSGAQQELGGQTDTHTQSILAQGFAQTQAYGSNAVQQGGAVDLNEDGIIDDYERAYSRGEAQKGQMSSESMGTAAAMSAFKKFMGGNDAQKAQSSGGGDMQSKLIGMAMAEAMKLFSSSGGQTTNGGGQQDVVNAAGKRALRCDDQSQMSGATGTGGGAMGGLMSMVSRLFPYHATSKFADVVSRARS</sequence>
<dbReference type="Pfam" id="PF24845">
    <property type="entry name" value="DUF7721"/>
    <property type="match status" value="1"/>
</dbReference>
<dbReference type="PANTHER" id="PTHR39477:SF1">
    <property type="entry name" value="BETA-FLANKING PROTEIN"/>
    <property type="match status" value="1"/>
</dbReference>
<feature type="compositionally biased region" description="Gly residues" evidence="1">
    <location>
        <begin position="41"/>
        <end position="50"/>
    </location>
</feature>
<feature type="compositionally biased region" description="Low complexity" evidence="1">
    <location>
        <begin position="15"/>
        <end position="37"/>
    </location>
</feature>
<feature type="domain" description="DUF7721" evidence="2">
    <location>
        <begin position="59"/>
        <end position="147"/>
    </location>
</feature>
<dbReference type="PANTHER" id="PTHR39477">
    <property type="entry name" value="CHROMOSOME 8, WHOLE GENOME SHOTGUN SEQUENCE"/>
    <property type="match status" value="1"/>
</dbReference>
<proteinExistence type="predicted"/>
<dbReference type="AlphaFoldDB" id="A0A8K0JQH6"/>